<gene>
    <name evidence="1" type="ORF">LEP1GSC043_4190</name>
</gene>
<evidence type="ECO:0000313" key="1">
    <source>
        <dbReference type="EMBL" id="EMY16134.1"/>
    </source>
</evidence>
<dbReference type="AlphaFoldDB" id="N1UDW2"/>
<protein>
    <submittedName>
        <fullName evidence="1">Uncharacterized protein</fullName>
    </submittedName>
</protein>
<evidence type="ECO:0000313" key="2">
    <source>
        <dbReference type="Proteomes" id="UP000012249"/>
    </source>
</evidence>
<dbReference type="EMBL" id="AHMI02000043">
    <property type="protein sequence ID" value="EMY16134.1"/>
    <property type="molecule type" value="Genomic_DNA"/>
</dbReference>
<dbReference type="Proteomes" id="UP000012249">
    <property type="component" value="Unassembled WGS sequence"/>
</dbReference>
<accession>N1UDW2</accession>
<organism evidence="1 2">
    <name type="scientific">Leptospira weilii str. Ecochallenge</name>
    <dbReference type="NCBI Taxonomy" id="1049986"/>
    <lineage>
        <taxon>Bacteria</taxon>
        <taxon>Pseudomonadati</taxon>
        <taxon>Spirochaetota</taxon>
        <taxon>Spirochaetia</taxon>
        <taxon>Leptospirales</taxon>
        <taxon>Leptospiraceae</taxon>
        <taxon>Leptospira</taxon>
    </lineage>
</organism>
<comment type="caution">
    <text evidence="1">The sequence shown here is derived from an EMBL/GenBank/DDBJ whole genome shotgun (WGS) entry which is preliminary data.</text>
</comment>
<reference evidence="1 2" key="1">
    <citation type="submission" date="2013-02" db="EMBL/GenBank/DDBJ databases">
        <authorList>
            <person name="Harkins D.M."/>
            <person name="Durkin A.S."/>
            <person name="Brinkac L.M."/>
            <person name="Haft D.H."/>
            <person name="Selengut J.D."/>
            <person name="Sanka R."/>
            <person name="DePew J."/>
            <person name="Purushe J."/>
            <person name="Haake D.A."/>
            <person name="Matsunaga J."/>
            <person name="Vinetz J.M."/>
            <person name="Sutton G.G."/>
            <person name="Nierman W.C."/>
            <person name="Fouts D.E."/>
        </authorList>
    </citation>
    <scope>NUCLEOTIDE SEQUENCE [LARGE SCALE GENOMIC DNA]</scope>
    <source>
        <strain evidence="1 2">Ecochallenge</strain>
    </source>
</reference>
<sequence>MPDFFETEGMDEANLLSKKNSIVDSYVFFLKENQIFEFKSK</sequence>
<proteinExistence type="predicted"/>
<name>N1UDW2_9LEPT</name>